<evidence type="ECO:0000313" key="1">
    <source>
        <dbReference type="EMBL" id="EMD66094.1"/>
    </source>
</evidence>
<evidence type="ECO:0000313" key="2">
    <source>
        <dbReference type="EMBL" id="EMD68059.1"/>
    </source>
</evidence>
<dbReference type="HOGENOM" id="CLU_2483211_0_0_1"/>
<dbReference type="RefSeq" id="XP_007697676.1">
    <property type="nucleotide sequence ID" value="XM_007699486.1"/>
</dbReference>
<name>M2RN52_COCSN</name>
<reference evidence="3" key="3">
    <citation type="journal article" date="2013" name="PLoS Genet.">
        <title>Comparative genome structure, secondary metabolite, and effector coding capacity across Cochliobolus pathogens.</title>
        <authorList>
            <person name="Condon B.J."/>
            <person name="Leng Y."/>
            <person name="Wu D."/>
            <person name="Bushley K.E."/>
            <person name="Ohm R.A."/>
            <person name="Otillar R."/>
            <person name="Martin J."/>
            <person name="Schackwitz W."/>
            <person name="Grimwood J."/>
            <person name="MohdZainudin N."/>
            <person name="Xue C."/>
            <person name="Wang R."/>
            <person name="Manning V.A."/>
            <person name="Dhillon B."/>
            <person name="Tu Z.J."/>
            <person name="Steffenson B.J."/>
            <person name="Salamov A."/>
            <person name="Sun H."/>
            <person name="Lowry S."/>
            <person name="LaButti K."/>
            <person name="Han J."/>
            <person name="Copeland A."/>
            <person name="Lindquist E."/>
            <person name="Barry K."/>
            <person name="Schmutz J."/>
            <person name="Baker S.E."/>
            <person name="Ciuffetti L.M."/>
            <person name="Grigoriev I.V."/>
            <person name="Zhong S."/>
            <person name="Turgeon B.G."/>
        </authorList>
    </citation>
    <scope>NUCLEOTIDE SEQUENCE [LARGE SCALE GENOMIC DNA]</scope>
    <source>
        <strain evidence="3">ND90Pr / ATCC 201652</strain>
    </source>
</reference>
<dbReference type="GeneID" id="19135565"/>
<dbReference type="KEGG" id="bsc:COCSADRAFT_268339"/>
<dbReference type="GeneID" id="19138211"/>
<keyword evidence="3" id="KW-1185">Reference proteome</keyword>
<dbReference type="AlphaFoldDB" id="M2RN52"/>
<accession>M2RN52</accession>
<dbReference type="KEGG" id="bsc:COCSADRAFT_353147"/>
<gene>
    <name evidence="2" type="ORF">COCSADRAFT_268339</name>
    <name evidence="1" type="ORF">COCSADRAFT_353147</name>
</gene>
<dbReference type="RefSeq" id="XP_007695769.1">
    <property type="nucleotide sequence ID" value="XM_007697579.1"/>
</dbReference>
<evidence type="ECO:0000313" key="3">
    <source>
        <dbReference type="Proteomes" id="UP000016934"/>
    </source>
</evidence>
<dbReference type="Proteomes" id="UP000016934">
    <property type="component" value="Unassembled WGS sequence"/>
</dbReference>
<reference evidence="2" key="2">
    <citation type="submission" date="2012-05" db="EMBL/GenBank/DDBJ databases">
        <title>Comparative genome structure, secondary metabolite and effector coding capacity across Cochliobolus pathogens.</title>
        <authorList>
            <consortium name="US DOE Joint Genome Institute (JGI-PGF)"/>
            <person name="Condon B.J."/>
            <person name="Leng Y."/>
            <person name="Wu D."/>
            <person name="Bushley K.E."/>
            <person name="Ohm R.A."/>
            <person name="Otillar R."/>
            <person name="Martin J."/>
            <person name="Schackwitz W."/>
            <person name="Grimwood J."/>
            <person name="MohdZainudin N."/>
            <person name="Xue C."/>
            <person name="Wang R."/>
            <person name="Dhillon B."/>
            <person name="Tu Z.J."/>
            <person name="Steffenson B.J."/>
            <person name="Salamov A."/>
            <person name="Sun H."/>
            <person name="Lowry S."/>
            <person name="LaButti K."/>
            <person name="Han J."/>
            <person name="Copeland A."/>
            <person name="Lindquist E."/>
            <person name="Lucas S."/>
            <person name="Barry K."/>
            <person name="Schmutz J."/>
            <person name="Baker S."/>
            <person name="Grigoriev I.V."/>
            <person name="Zhong S."/>
            <person name="Turgeon B.G."/>
        </authorList>
    </citation>
    <scope>NUCLEOTIDE SEQUENCE</scope>
    <source>
        <strain evidence="2">ND90Pr</strain>
    </source>
</reference>
<dbReference type="EMBL" id="KB445638">
    <property type="protein sequence ID" value="EMD68059.1"/>
    <property type="molecule type" value="Genomic_DNA"/>
</dbReference>
<proteinExistence type="predicted"/>
<protein>
    <submittedName>
        <fullName evidence="2">Uncharacterized protein</fullName>
    </submittedName>
</protein>
<sequence length="87" mass="9992">MSSTTVELVGDTPPLPVQYQAITSPRITYKTHSFYPMEKMLPEKDLRRISVDNGLLALHEMMHSVTTCILYIRCQATSDRRLADFPY</sequence>
<organism evidence="2 3">
    <name type="scientific">Cochliobolus sativus (strain ND90Pr / ATCC 201652)</name>
    <name type="common">Common root rot and spot blotch fungus</name>
    <name type="synonym">Bipolaris sorokiniana</name>
    <dbReference type="NCBI Taxonomy" id="665912"/>
    <lineage>
        <taxon>Eukaryota</taxon>
        <taxon>Fungi</taxon>
        <taxon>Dikarya</taxon>
        <taxon>Ascomycota</taxon>
        <taxon>Pezizomycotina</taxon>
        <taxon>Dothideomycetes</taxon>
        <taxon>Pleosporomycetidae</taxon>
        <taxon>Pleosporales</taxon>
        <taxon>Pleosporineae</taxon>
        <taxon>Pleosporaceae</taxon>
        <taxon>Bipolaris</taxon>
    </lineage>
</organism>
<reference evidence="2 3" key="1">
    <citation type="journal article" date="2012" name="PLoS Pathog.">
        <title>Diverse lifestyles and strategies of plant pathogenesis encoded in the genomes of eighteen Dothideomycetes fungi.</title>
        <authorList>
            <person name="Ohm R.A."/>
            <person name="Feau N."/>
            <person name="Henrissat B."/>
            <person name="Schoch C.L."/>
            <person name="Horwitz B.A."/>
            <person name="Barry K.W."/>
            <person name="Condon B.J."/>
            <person name="Copeland A.C."/>
            <person name="Dhillon B."/>
            <person name="Glaser F."/>
            <person name="Hesse C.N."/>
            <person name="Kosti I."/>
            <person name="LaButti K."/>
            <person name="Lindquist E.A."/>
            <person name="Lucas S."/>
            <person name="Salamov A.A."/>
            <person name="Bradshaw R.E."/>
            <person name="Ciuffetti L."/>
            <person name="Hamelin R.C."/>
            <person name="Kema G.H.J."/>
            <person name="Lawrence C."/>
            <person name="Scott J.A."/>
            <person name="Spatafora J.W."/>
            <person name="Turgeon B.G."/>
            <person name="de Wit P.J.G.M."/>
            <person name="Zhong S."/>
            <person name="Goodwin S.B."/>
            <person name="Grigoriev I.V."/>
        </authorList>
    </citation>
    <scope>NUCLEOTIDE SEQUENCE [LARGE SCALE GENOMIC DNA]</scope>
    <source>
        <strain evidence="2">ND90Pr</strain>
        <strain evidence="3">ND90Pr / ATCC 201652</strain>
    </source>
</reference>
<dbReference type="EMBL" id="KB445640">
    <property type="protein sequence ID" value="EMD66094.1"/>
    <property type="molecule type" value="Genomic_DNA"/>
</dbReference>